<dbReference type="InterPro" id="IPR019880">
    <property type="entry name" value="OxyQ"/>
</dbReference>
<evidence type="ECO:0000259" key="5">
    <source>
        <dbReference type="Pfam" id="PF00155"/>
    </source>
</evidence>
<reference evidence="7" key="1">
    <citation type="journal article" date="2019" name="Int. J. Syst. Evol. Microbiol.">
        <title>The Global Catalogue of Microorganisms (GCM) 10K type strain sequencing project: providing services to taxonomists for standard genome sequencing and annotation.</title>
        <authorList>
            <consortium name="The Broad Institute Genomics Platform"/>
            <consortium name="The Broad Institute Genome Sequencing Center for Infectious Disease"/>
            <person name="Wu L."/>
            <person name="Ma J."/>
        </authorList>
    </citation>
    <scope>NUCLEOTIDE SEQUENCE [LARGE SCALE GENOMIC DNA]</scope>
    <source>
        <strain evidence="7">JCM 18302</strain>
    </source>
</reference>
<dbReference type="CDD" id="cd00609">
    <property type="entry name" value="AAT_like"/>
    <property type="match status" value="1"/>
</dbReference>
<dbReference type="PROSITE" id="PS00105">
    <property type="entry name" value="AA_TRANSFER_CLASS_1"/>
    <property type="match status" value="1"/>
</dbReference>
<accession>A0ABP9NMA2</accession>
<dbReference type="EMBL" id="BAABJO010000013">
    <property type="protein sequence ID" value="GAA5124921.1"/>
    <property type="molecule type" value="Genomic_DNA"/>
</dbReference>
<feature type="domain" description="Aminotransferase class I/classII large" evidence="5">
    <location>
        <begin position="1"/>
        <end position="331"/>
    </location>
</feature>
<dbReference type="SUPFAM" id="SSF53383">
    <property type="entry name" value="PLP-dependent transferases"/>
    <property type="match status" value="1"/>
</dbReference>
<dbReference type="EC" id="2.6.1.-" evidence="4"/>
<dbReference type="InterPro" id="IPR015422">
    <property type="entry name" value="PyrdxlP-dep_Trfase_small"/>
</dbReference>
<gene>
    <name evidence="6" type="primary">dapC</name>
    <name evidence="6" type="ORF">GCM10023320_38660</name>
</gene>
<evidence type="ECO:0000313" key="6">
    <source>
        <dbReference type="EMBL" id="GAA5124921.1"/>
    </source>
</evidence>
<evidence type="ECO:0000313" key="7">
    <source>
        <dbReference type="Proteomes" id="UP001500804"/>
    </source>
</evidence>
<sequence length="333" mass="35255">MDLSVGTPVDPVPAVVRAALAGPAADVPGYPTTHGPSSLREAIAASLARRYGVRVDPVPVLPTIGSKELVAWLPTLLGLGAEHTVVIPELAYPTYEVGVRLAGAQFVRSDSTTALGPRRVALVWLNSPSNPTGRVLPVEHLRKVVDWARERGAIIASDECYLPLSDGARSVLHPDVCGGSHDGLLAVHSMSKSSSLAGYRAGFVTGDPRLVADLLEVRKHAGMMVPRPVQAAMEAAASDDAHVAEQSRVYARRRARLRAAMEAAGYRIDHSEAGLYLWATASEPCRVTVRRLAGAGILVAPGDFYGPAGAQHVRVALTATDERIEAAVERLKS</sequence>
<dbReference type="Pfam" id="PF00155">
    <property type="entry name" value="Aminotran_1_2"/>
    <property type="match status" value="1"/>
</dbReference>
<proteinExistence type="inferred from homology"/>
<evidence type="ECO:0000256" key="3">
    <source>
        <dbReference type="ARBA" id="ARBA00022679"/>
    </source>
</evidence>
<dbReference type="NCBIfam" id="TIGR03539">
    <property type="entry name" value="DapC_actino"/>
    <property type="match status" value="1"/>
</dbReference>
<dbReference type="InterPro" id="IPR015421">
    <property type="entry name" value="PyrdxlP-dep_Trfase_major"/>
</dbReference>
<comment type="cofactor">
    <cofactor evidence="1 4">
        <name>pyridoxal 5'-phosphate</name>
        <dbReference type="ChEBI" id="CHEBI:597326"/>
    </cofactor>
</comment>
<dbReference type="InterPro" id="IPR015424">
    <property type="entry name" value="PyrdxlP-dep_Trfase"/>
</dbReference>
<comment type="similarity">
    <text evidence="4">Belongs to the class-I pyridoxal-phosphate-dependent aminotransferase family.</text>
</comment>
<evidence type="ECO:0000256" key="1">
    <source>
        <dbReference type="ARBA" id="ARBA00001933"/>
    </source>
</evidence>
<name>A0ABP9NMA2_9PSEU</name>
<protein>
    <recommendedName>
        <fullName evidence="4">Aminotransferase</fullName>
        <ecNumber evidence="4">2.6.1.-</ecNumber>
    </recommendedName>
</protein>
<evidence type="ECO:0000256" key="2">
    <source>
        <dbReference type="ARBA" id="ARBA00022576"/>
    </source>
</evidence>
<keyword evidence="3 4" id="KW-0808">Transferase</keyword>
<evidence type="ECO:0000256" key="4">
    <source>
        <dbReference type="RuleBase" id="RU000481"/>
    </source>
</evidence>
<dbReference type="Proteomes" id="UP001500804">
    <property type="component" value="Unassembled WGS sequence"/>
</dbReference>
<dbReference type="InterPro" id="IPR004839">
    <property type="entry name" value="Aminotransferase_I/II_large"/>
</dbReference>
<dbReference type="InterPro" id="IPR050881">
    <property type="entry name" value="LL-DAP_aminotransferase"/>
</dbReference>
<dbReference type="PANTHER" id="PTHR42832">
    <property type="entry name" value="AMINO ACID AMINOTRANSFERASE"/>
    <property type="match status" value="1"/>
</dbReference>
<comment type="caution">
    <text evidence="6">The sequence shown here is derived from an EMBL/GenBank/DDBJ whole genome shotgun (WGS) entry which is preliminary data.</text>
</comment>
<dbReference type="PANTHER" id="PTHR42832:SF3">
    <property type="entry name" value="L-GLUTAMINE--4-(METHYLSULFANYL)-2-OXOBUTANOATE AMINOTRANSFERASE"/>
    <property type="match status" value="1"/>
</dbReference>
<dbReference type="InterPro" id="IPR004838">
    <property type="entry name" value="NHTrfase_class1_PyrdxlP-BS"/>
</dbReference>
<keyword evidence="2 4" id="KW-0032">Aminotransferase</keyword>
<keyword evidence="7" id="KW-1185">Reference proteome</keyword>
<dbReference type="Gene3D" id="3.40.640.10">
    <property type="entry name" value="Type I PLP-dependent aspartate aminotransferase-like (Major domain)"/>
    <property type="match status" value="1"/>
</dbReference>
<organism evidence="6 7">
    <name type="scientific">Pseudonocardia adelaidensis</name>
    <dbReference type="NCBI Taxonomy" id="648754"/>
    <lineage>
        <taxon>Bacteria</taxon>
        <taxon>Bacillati</taxon>
        <taxon>Actinomycetota</taxon>
        <taxon>Actinomycetes</taxon>
        <taxon>Pseudonocardiales</taxon>
        <taxon>Pseudonocardiaceae</taxon>
        <taxon>Pseudonocardia</taxon>
    </lineage>
</organism>
<dbReference type="Gene3D" id="3.90.1150.10">
    <property type="entry name" value="Aspartate Aminotransferase, domain 1"/>
    <property type="match status" value="1"/>
</dbReference>